<sequence length="304" mass="34896">MNHAKSETEPKGGGYFLTTTTTTTTLAPEPVEANSDAISPNGLNIQRIKHSPTPKYNEKNEKKTFHTNPPPPPPPPPPPSRHHHPVDVTPDTTEFVDEEPEIRRSSERRPSQFRRPPQREYDDYQYFESDRDYLGPEYYPRSNRIPYYSQSRIPTRSPHEKRIPSYEGHRPIPYNGNEYIDRHFYPPPSQPRPLPVAIPTLSPNPLPASPPPRQHPLHPQIPQRPHPNPPQLHSPPPPTSSPKKNLQMTPENCQKVKSFASNFGVKNPQTWVRQNCLFAQTFVPNTSCEDLATFVDSCYRHHFL</sequence>
<evidence type="ECO:0000313" key="1">
    <source>
        <dbReference type="Proteomes" id="UP000887579"/>
    </source>
</evidence>
<dbReference type="WBParaSite" id="ES5_v2.g5614.t1">
    <property type="protein sequence ID" value="ES5_v2.g5614.t1"/>
    <property type="gene ID" value="ES5_v2.g5614"/>
</dbReference>
<protein>
    <submittedName>
        <fullName evidence="2">Uncharacterized protein</fullName>
    </submittedName>
</protein>
<organism evidence="1 2">
    <name type="scientific">Panagrolaimus sp. ES5</name>
    <dbReference type="NCBI Taxonomy" id="591445"/>
    <lineage>
        <taxon>Eukaryota</taxon>
        <taxon>Metazoa</taxon>
        <taxon>Ecdysozoa</taxon>
        <taxon>Nematoda</taxon>
        <taxon>Chromadorea</taxon>
        <taxon>Rhabditida</taxon>
        <taxon>Tylenchina</taxon>
        <taxon>Panagrolaimomorpha</taxon>
        <taxon>Panagrolaimoidea</taxon>
        <taxon>Panagrolaimidae</taxon>
        <taxon>Panagrolaimus</taxon>
    </lineage>
</organism>
<proteinExistence type="predicted"/>
<reference evidence="2" key="1">
    <citation type="submission" date="2022-11" db="UniProtKB">
        <authorList>
            <consortium name="WormBaseParasite"/>
        </authorList>
    </citation>
    <scope>IDENTIFICATION</scope>
</reference>
<evidence type="ECO:0000313" key="2">
    <source>
        <dbReference type="WBParaSite" id="ES5_v2.g5614.t1"/>
    </source>
</evidence>
<dbReference type="Proteomes" id="UP000887579">
    <property type="component" value="Unplaced"/>
</dbReference>
<accession>A0AC34GP09</accession>
<name>A0AC34GP09_9BILA</name>